<name>A0A835EGI7_9POAL</name>
<dbReference type="GO" id="GO:0016747">
    <property type="term" value="F:acyltransferase activity, transferring groups other than amino-acyl groups"/>
    <property type="evidence" value="ECO:0007669"/>
    <property type="project" value="InterPro"/>
</dbReference>
<feature type="region of interest" description="Disordered" evidence="1">
    <location>
        <begin position="408"/>
        <end position="435"/>
    </location>
</feature>
<reference evidence="3" key="1">
    <citation type="submission" date="2020-07" db="EMBL/GenBank/DDBJ databases">
        <title>Genome sequence and genetic diversity analysis of an under-domesticated orphan crop, white fonio (Digitaria exilis).</title>
        <authorList>
            <person name="Bennetzen J.L."/>
            <person name="Chen S."/>
            <person name="Ma X."/>
            <person name="Wang X."/>
            <person name="Yssel A.E.J."/>
            <person name="Chaluvadi S.R."/>
            <person name="Johnson M."/>
            <person name="Gangashetty P."/>
            <person name="Hamidou F."/>
            <person name="Sanogo M.D."/>
            <person name="Zwaenepoel A."/>
            <person name="Wallace J."/>
            <person name="Van De Peer Y."/>
            <person name="Van Deynze A."/>
        </authorList>
    </citation>
    <scope>NUCLEOTIDE SEQUENCE</scope>
    <source>
        <tissue evidence="3">Leaves</tissue>
    </source>
</reference>
<organism evidence="3 4">
    <name type="scientific">Digitaria exilis</name>
    <dbReference type="NCBI Taxonomy" id="1010633"/>
    <lineage>
        <taxon>Eukaryota</taxon>
        <taxon>Viridiplantae</taxon>
        <taxon>Streptophyta</taxon>
        <taxon>Embryophyta</taxon>
        <taxon>Tracheophyta</taxon>
        <taxon>Spermatophyta</taxon>
        <taxon>Magnoliopsida</taxon>
        <taxon>Liliopsida</taxon>
        <taxon>Poales</taxon>
        <taxon>Poaceae</taxon>
        <taxon>PACMAD clade</taxon>
        <taxon>Panicoideae</taxon>
        <taxon>Panicodae</taxon>
        <taxon>Paniceae</taxon>
        <taxon>Anthephorinae</taxon>
        <taxon>Digitaria</taxon>
    </lineage>
</organism>
<keyword evidence="4" id="KW-1185">Reference proteome</keyword>
<dbReference type="PANTHER" id="PTHR47370:SF6">
    <property type="entry name" value="N-ACETYLTRANSFERASE HLS1-RELATED"/>
    <property type="match status" value="1"/>
</dbReference>
<dbReference type="EMBL" id="JACEFO010002056">
    <property type="protein sequence ID" value="KAF8687188.1"/>
    <property type="molecule type" value="Genomic_DNA"/>
</dbReference>
<dbReference type="InterPro" id="IPR052810">
    <property type="entry name" value="Plant_NAT"/>
</dbReference>
<dbReference type="Proteomes" id="UP000636709">
    <property type="component" value="Unassembled WGS sequence"/>
</dbReference>
<evidence type="ECO:0000313" key="3">
    <source>
        <dbReference type="EMBL" id="KAF8687188.1"/>
    </source>
</evidence>
<proteinExistence type="predicted"/>
<gene>
    <name evidence="3" type="ORF">HU200_042855</name>
</gene>
<comment type="caution">
    <text evidence="3">The sequence shown here is derived from an EMBL/GenBank/DDBJ whole genome shotgun (WGS) entry which is preliminary data.</text>
</comment>
<dbReference type="InterPro" id="IPR016181">
    <property type="entry name" value="Acyl_CoA_acyltransferase"/>
</dbReference>
<evidence type="ECO:0000313" key="4">
    <source>
        <dbReference type="Proteomes" id="UP000636709"/>
    </source>
</evidence>
<dbReference type="Gene3D" id="3.40.630.30">
    <property type="match status" value="1"/>
</dbReference>
<dbReference type="PANTHER" id="PTHR47370">
    <property type="entry name" value="ACYL-COA N-ACYLTRANSFERASES (NAT) SUPERFAMILY PROTEIN"/>
    <property type="match status" value="1"/>
</dbReference>
<dbReference type="AlphaFoldDB" id="A0A835EGI7"/>
<accession>A0A835EGI7</accession>
<dbReference type="InterPro" id="IPR000182">
    <property type="entry name" value="GNAT_dom"/>
</dbReference>
<dbReference type="Pfam" id="PF00583">
    <property type="entry name" value="Acetyltransf_1"/>
    <property type="match status" value="1"/>
</dbReference>
<dbReference type="SUPFAM" id="SSF55729">
    <property type="entry name" value="Acyl-CoA N-acyltransferases (Nat)"/>
    <property type="match status" value="1"/>
</dbReference>
<dbReference type="CDD" id="cd04301">
    <property type="entry name" value="NAT_SF"/>
    <property type="match status" value="1"/>
</dbReference>
<dbReference type="OrthoDB" id="41532at2759"/>
<feature type="compositionally biased region" description="Acidic residues" evidence="1">
    <location>
        <begin position="414"/>
        <end position="430"/>
    </location>
</feature>
<sequence length="446" mass="47922">MGAMSNGEKKVVFRVREFDMERDMAAVEELDRRCQVGLCGDATADDGNDAKKKAAPAKKKKKRGMSLSVELVGDPLARIRHAPEHVMLVAEYGEEEEIVGIIKACVKTVARGGGAGGEKASSASSCGGEKRQPPTYVKVALLLGLRVSPSHRRLGIATALVDRAEEWGRAHGAAHATMATTTSNAASLSLFTGARFGYAPFRRPAFLGRPVHAHRLPVPPHHRVLSLPPPLAAAAYARLLPPHAAEFLPADMAALLSHKLTLGTFVAIETNQDPSLPPSLAILSVWDATRSMRLRVRGAPRLLKASLAALRALDRGAPWMRVPSIPDIFSPFGAYLLYGLHMSGPAGPALLRTLCHHAHNIAGKNPACAVVAADVSPDDPAAAAVPRWRRFSCDEDVWCIKKLNKKKENNGAADDGDDDDEEEVEEEDDWPAAAAGKVLFVDPREF</sequence>
<dbReference type="PROSITE" id="PS51186">
    <property type="entry name" value="GNAT"/>
    <property type="match status" value="1"/>
</dbReference>
<evidence type="ECO:0000256" key="1">
    <source>
        <dbReference type="SAM" id="MobiDB-lite"/>
    </source>
</evidence>
<protein>
    <recommendedName>
        <fullName evidence="2">N-acetyltransferase domain-containing protein</fullName>
    </recommendedName>
</protein>
<evidence type="ECO:0000259" key="2">
    <source>
        <dbReference type="PROSITE" id="PS51186"/>
    </source>
</evidence>
<feature type="domain" description="N-acetyltransferase" evidence="2">
    <location>
        <begin position="77"/>
        <end position="230"/>
    </location>
</feature>